<comment type="subcellular location">
    <subcellularLocation>
        <location evidence="1">Cytoplasm</location>
        <location evidence="1">Cytoskeleton</location>
    </subcellularLocation>
</comment>
<dbReference type="InterPro" id="IPR007145">
    <property type="entry name" value="MAP65_Ase1_PRC1"/>
</dbReference>
<feature type="coiled-coil region" evidence="5">
    <location>
        <begin position="461"/>
        <end position="488"/>
    </location>
</feature>
<evidence type="ECO:0000313" key="7">
    <source>
        <dbReference type="Proteomes" id="UP000813463"/>
    </source>
</evidence>
<keyword evidence="7" id="KW-1185">Reference proteome</keyword>
<dbReference type="GeneID" id="110800545"/>
<feature type="region of interest" description="Disordered" evidence="6">
    <location>
        <begin position="495"/>
        <end position="539"/>
    </location>
</feature>
<dbReference type="GO" id="GO:0000226">
    <property type="term" value="P:microtubule cytoskeleton organization"/>
    <property type="evidence" value="ECO:0000318"/>
    <property type="project" value="GO_Central"/>
</dbReference>
<dbReference type="GO" id="GO:0005737">
    <property type="term" value="C:cytoplasm"/>
    <property type="evidence" value="ECO:0000318"/>
    <property type="project" value="GO_Central"/>
</dbReference>
<evidence type="ECO:0000256" key="4">
    <source>
        <dbReference type="ARBA" id="ARBA00023212"/>
    </source>
</evidence>
<sequence>MRAASSPSLSQTTCGSLLQELQKIWDEIGENDGERDKMLLELEQECLDIYRRKVENTRKYKADLFQALAEDEAEIAKLMATLGERTSFMRAKGTLREQLSSVKPTLDDLRLKKQQRVKEFSETESQIIRICAEIAGNDQFINNAEPQVDEQDLTVKKLAERKSHLEELQNEKVLRLQKVNNHISTIHELSVVMSIDFRSTVAEVHPSLVDHGHGQLKSISNDTLAKLTGVVNSLKQEKKRRLQKIQDFGSALMELWNLLETSTVEQKKFEHVTCLISSSVDEVSRSGSLSLDVLERTEIEVEQLNLLKAGKMRELVLKRQTELEEIYRGVHVDVDSDAARKMLINLIDSGKVDLSEMLFRMDDQIKQAKEEAHSRRDILDRVEKWKYASEEEIWLDEYEKDDNRYCAGRGVHKNLKRAEKARTLVNKITSLVESSITKVKAWEIEKGMTFLYDKEPLLHQLEEYTLQRQQREEEKRRTREQRKLQEQLATEKEALYGSKPNVKKPLGQSTNNNTMVGTPNARRIGTPSGRLGISGSKDRRDSARVIPVNFVALAKDDHVSHGS</sequence>
<organism evidence="7 8">
    <name type="scientific">Spinacia oleracea</name>
    <name type="common">Spinach</name>
    <dbReference type="NCBI Taxonomy" id="3562"/>
    <lineage>
        <taxon>Eukaryota</taxon>
        <taxon>Viridiplantae</taxon>
        <taxon>Streptophyta</taxon>
        <taxon>Embryophyta</taxon>
        <taxon>Tracheophyta</taxon>
        <taxon>Spermatophyta</taxon>
        <taxon>Magnoliopsida</taxon>
        <taxon>eudicotyledons</taxon>
        <taxon>Gunneridae</taxon>
        <taxon>Pentapetalae</taxon>
        <taxon>Caryophyllales</taxon>
        <taxon>Chenopodiaceae</taxon>
        <taxon>Chenopodioideae</taxon>
        <taxon>Anserineae</taxon>
        <taxon>Spinacia</taxon>
    </lineage>
</organism>
<feature type="compositionally biased region" description="Polar residues" evidence="6">
    <location>
        <begin position="507"/>
        <end position="517"/>
    </location>
</feature>
<dbReference type="Proteomes" id="UP000813463">
    <property type="component" value="Chromosome 1"/>
</dbReference>
<evidence type="ECO:0000256" key="2">
    <source>
        <dbReference type="ARBA" id="ARBA00006187"/>
    </source>
</evidence>
<keyword evidence="4" id="KW-0206">Cytoskeleton</keyword>
<evidence type="ECO:0000256" key="5">
    <source>
        <dbReference type="SAM" id="Coils"/>
    </source>
</evidence>
<dbReference type="Gene3D" id="1.20.58.1520">
    <property type="match status" value="1"/>
</dbReference>
<gene>
    <name evidence="8" type="primary">LOC110800545</name>
</gene>
<dbReference type="OrthoDB" id="642895at2759"/>
<keyword evidence="3" id="KW-0493">Microtubule</keyword>
<accession>A0A9R0K7K7</accession>
<dbReference type="GO" id="GO:0008017">
    <property type="term" value="F:microtubule binding"/>
    <property type="evidence" value="ECO:0000318"/>
    <property type="project" value="GO_Central"/>
</dbReference>
<reference evidence="8" key="2">
    <citation type="submission" date="2025-08" db="UniProtKB">
        <authorList>
            <consortium name="RefSeq"/>
        </authorList>
    </citation>
    <scope>IDENTIFICATION</scope>
    <source>
        <tissue evidence="8">Leaf</tissue>
    </source>
</reference>
<name>A0A9R0K7K7_SPIOL</name>
<dbReference type="AlphaFoldDB" id="A0A9R0K7K7"/>
<dbReference type="PANTHER" id="PTHR19321">
    <property type="entry name" value="PROTEIN REGULATOR OF CYTOKINESIS 1 PRC1-RELATED"/>
    <property type="match status" value="1"/>
</dbReference>
<evidence type="ECO:0000256" key="1">
    <source>
        <dbReference type="ARBA" id="ARBA00004245"/>
    </source>
</evidence>
<proteinExistence type="inferred from homology"/>
<dbReference type="GO" id="GO:0005819">
    <property type="term" value="C:spindle"/>
    <property type="evidence" value="ECO:0000318"/>
    <property type="project" value="GO_Central"/>
</dbReference>
<keyword evidence="4" id="KW-0963">Cytoplasm</keyword>
<evidence type="ECO:0000256" key="3">
    <source>
        <dbReference type="ARBA" id="ARBA00022701"/>
    </source>
</evidence>
<dbReference type="Pfam" id="PF03999">
    <property type="entry name" value="MAP65_ASE1"/>
    <property type="match status" value="1"/>
</dbReference>
<dbReference type="KEGG" id="soe:110800545"/>
<evidence type="ECO:0000256" key="6">
    <source>
        <dbReference type="SAM" id="MobiDB-lite"/>
    </source>
</evidence>
<evidence type="ECO:0000313" key="8">
    <source>
        <dbReference type="RefSeq" id="XP_021861551.1"/>
    </source>
</evidence>
<keyword evidence="5" id="KW-0175">Coiled coil</keyword>
<dbReference type="RefSeq" id="XP_021861551.1">
    <property type="nucleotide sequence ID" value="XM_022005859.2"/>
</dbReference>
<dbReference type="GO" id="GO:0005874">
    <property type="term" value="C:microtubule"/>
    <property type="evidence" value="ECO:0007669"/>
    <property type="project" value="UniProtKB-KW"/>
</dbReference>
<protein>
    <submittedName>
        <fullName evidence="8">65-kDa microtubule-associated protein 5</fullName>
    </submittedName>
</protein>
<dbReference type="PANTHER" id="PTHR19321:SF4">
    <property type="entry name" value="65-KDA MICROTUBULE-ASSOCIATED PROTEIN 5"/>
    <property type="match status" value="1"/>
</dbReference>
<reference evidence="7" key="1">
    <citation type="journal article" date="2021" name="Nat. Commun.">
        <title>Genomic analyses provide insights into spinach domestication and the genetic basis of agronomic traits.</title>
        <authorList>
            <person name="Cai X."/>
            <person name="Sun X."/>
            <person name="Xu C."/>
            <person name="Sun H."/>
            <person name="Wang X."/>
            <person name="Ge C."/>
            <person name="Zhang Z."/>
            <person name="Wang Q."/>
            <person name="Fei Z."/>
            <person name="Jiao C."/>
            <person name="Wang Q."/>
        </authorList>
    </citation>
    <scope>NUCLEOTIDE SEQUENCE [LARGE SCALE GENOMIC DNA]</scope>
    <source>
        <strain evidence="7">cv. Varoflay</strain>
    </source>
</reference>
<comment type="similarity">
    <text evidence="2">Belongs to the MAP65/ASE1 family.</text>
</comment>